<organism evidence="3 4">
    <name type="scientific">Candidatus Scatoplasma merdavium</name>
    <dbReference type="NCBI Taxonomy" id="2840932"/>
    <lineage>
        <taxon>Bacteria</taxon>
        <taxon>Bacillati</taxon>
        <taxon>Bacillota</taxon>
        <taxon>Bacilli</taxon>
        <taxon>Bacillales</taxon>
        <taxon>Candidatus Scatoplasma</taxon>
    </lineage>
</organism>
<feature type="region of interest" description="Disordered" evidence="1">
    <location>
        <begin position="25"/>
        <end position="45"/>
    </location>
</feature>
<dbReference type="PROSITE" id="PS51257">
    <property type="entry name" value="PROKAR_LIPOPROTEIN"/>
    <property type="match status" value="1"/>
</dbReference>
<evidence type="ECO:0000256" key="2">
    <source>
        <dbReference type="SAM" id="SignalP"/>
    </source>
</evidence>
<sequence>MKFKKFSLLVLAGVACLTSCNGDETVSSSLSSSSSTSSISSSTSTGAQRTLEDGLNALQNGFKAVGTLKSVTKYYTNAAADIPADIEDASETYSYTLTYQNSDDYVGVDRWYYIGSGEDATYYHSENAYEYEDGSIGYNYLDFDNVVKNDGTNYDDLGNFTPYGASGYINPFTLMHSEDFTLNGDTYSLSHLASYLLYSNMFSALEDIYSDVVFNSSELSFDDNYNLTNVKLVSDPYSGVDSINYTNYYTKTIYTVEFAVSDIATSVTSNLIVAEPDKPENEALKTALSNAANAPSLTVRRHLVAYSGEDKAQQEECVDLYYDGTNIYNQVYDYVMTQGQIPSEPSASDVVLLPSSSNDNAPMRVYVYSDGSWVPDNGSYNSINMKFSYDAFLPNFFVPQYDAEGNVVSQSVLSEDIFELAEDEEGKECYVPIEENVAYLGASFFVPFMSAEVHVASNDANSVRIYLTDDKKNLSKVVFTYDYNGERGTVTYTYENVGSTVIPENLYSGN</sequence>
<evidence type="ECO:0000313" key="4">
    <source>
        <dbReference type="Proteomes" id="UP000823629"/>
    </source>
</evidence>
<feature type="chain" id="PRO_5038933346" evidence="2">
    <location>
        <begin position="23"/>
        <end position="510"/>
    </location>
</feature>
<protein>
    <submittedName>
        <fullName evidence="3">Uncharacterized protein</fullName>
    </submittedName>
</protein>
<dbReference type="Proteomes" id="UP000823629">
    <property type="component" value="Unassembled WGS sequence"/>
</dbReference>
<proteinExistence type="predicted"/>
<feature type="signal peptide" evidence="2">
    <location>
        <begin position="1"/>
        <end position="22"/>
    </location>
</feature>
<reference evidence="3" key="2">
    <citation type="journal article" date="2021" name="PeerJ">
        <title>Extensive microbial diversity within the chicken gut microbiome revealed by metagenomics and culture.</title>
        <authorList>
            <person name="Gilroy R."/>
            <person name="Ravi A."/>
            <person name="Getino M."/>
            <person name="Pursley I."/>
            <person name="Horton D.L."/>
            <person name="Alikhan N.F."/>
            <person name="Baker D."/>
            <person name="Gharbi K."/>
            <person name="Hall N."/>
            <person name="Watson M."/>
            <person name="Adriaenssens E.M."/>
            <person name="Foster-Nyarko E."/>
            <person name="Jarju S."/>
            <person name="Secka A."/>
            <person name="Antonio M."/>
            <person name="Oren A."/>
            <person name="Chaudhuri R.R."/>
            <person name="La Ragione R."/>
            <person name="Hildebrand F."/>
            <person name="Pallen M.J."/>
        </authorList>
    </citation>
    <scope>NUCLEOTIDE SEQUENCE</scope>
    <source>
        <strain evidence="3">1748</strain>
    </source>
</reference>
<dbReference type="EMBL" id="JADING010000117">
    <property type="protein sequence ID" value="MBO8414628.1"/>
    <property type="molecule type" value="Genomic_DNA"/>
</dbReference>
<evidence type="ECO:0000256" key="1">
    <source>
        <dbReference type="SAM" id="MobiDB-lite"/>
    </source>
</evidence>
<comment type="caution">
    <text evidence="3">The sequence shown here is derived from an EMBL/GenBank/DDBJ whole genome shotgun (WGS) entry which is preliminary data.</text>
</comment>
<name>A0A9D9D8U6_9BACL</name>
<evidence type="ECO:0000313" key="3">
    <source>
        <dbReference type="EMBL" id="MBO8414628.1"/>
    </source>
</evidence>
<dbReference type="AlphaFoldDB" id="A0A9D9D8U6"/>
<feature type="compositionally biased region" description="Low complexity" evidence="1">
    <location>
        <begin position="27"/>
        <end position="45"/>
    </location>
</feature>
<keyword evidence="2" id="KW-0732">Signal</keyword>
<gene>
    <name evidence="3" type="ORF">IAC78_04080</name>
</gene>
<accession>A0A9D9D8U6</accession>
<reference evidence="3" key="1">
    <citation type="submission" date="2020-10" db="EMBL/GenBank/DDBJ databases">
        <authorList>
            <person name="Gilroy R."/>
        </authorList>
    </citation>
    <scope>NUCLEOTIDE SEQUENCE</scope>
    <source>
        <strain evidence="3">1748</strain>
    </source>
</reference>